<dbReference type="InterPro" id="IPR011043">
    <property type="entry name" value="Gal_Oxase/kelch_b-propeller"/>
</dbReference>
<dbReference type="Proteomes" id="UP000326340">
    <property type="component" value="Unassembled WGS sequence"/>
</dbReference>
<gene>
    <name evidence="2" type="ORF">CSHISOI_04626</name>
</gene>
<comment type="caution">
    <text evidence="2">The sequence shown here is derived from an EMBL/GenBank/DDBJ whole genome shotgun (WGS) entry which is preliminary data.</text>
</comment>
<organism evidence="2 3">
    <name type="scientific">Colletotrichum shisoi</name>
    <dbReference type="NCBI Taxonomy" id="2078593"/>
    <lineage>
        <taxon>Eukaryota</taxon>
        <taxon>Fungi</taxon>
        <taxon>Dikarya</taxon>
        <taxon>Ascomycota</taxon>
        <taxon>Pezizomycotina</taxon>
        <taxon>Sordariomycetes</taxon>
        <taxon>Hypocreomycetidae</taxon>
        <taxon>Glomerellales</taxon>
        <taxon>Glomerellaceae</taxon>
        <taxon>Colletotrichum</taxon>
        <taxon>Colletotrichum destructivum species complex</taxon>
    </lineage>
</organism>
<protein>
    <recommendedName>
        <fullName evidence="4">Kelch repeat-containing protein</fullName>
    </recommendedName>
</protein>
<accession>A0A5Q4BV59</accession>
<dbReference type="SUPFAM" id="SSF50965">
    <property type="entry name" value="Galactose oxidase, central domain"/>
    <property type="match status" value="1"/>
</dbReference>
<sequence length="167" mass="18642">MIAVLGEYAYINGGEVSQLDADGKPVKSYPSNGNDGKRPNGTAVPLRRGREWHELPNGTYEIFVFGGTNTVNTYDDVFFLSSPGFVRTQVIYGAKSIRRFHTCAVVGRRHMLSVGGSDGQTGWSWVDPWPQGLGLFDMTDWVWKTDYDASAKDYETSGVITDWYKNK</sequence>
<dbReference type="Gene3D" id="2.120.10.80">
    <property type="entry name" value="Kelch-type beta propeller"/>
    <property type="match status" value="1"/>
</dbReference>
<name>A0A5Q4BV59_9PEZI</name>
<dbReference type="AlphaFoldDB" id="A0A5Q4BV59"/>
<dbReference type="EMBL" id="PUHP01000321">
    <property type="protein sequence ID" value="TQN70950.1"/>
    <property type="molecule type" value="Genomic_DNA"/>
</dbReference>
<evidence type="ECO:0008006" key="4">
    <source>
        <dbReference type="Google" id="ProtNLM"/>
    </source>
</evidence>
<proteinExistence type="predicted"/>
<dbReference type="InterPro" id="IPR015915">
    <property type="entry name" value="Kelch-typ_b-propeller"/>
</dbReference>
<keyword evidence="3" id="KW-1185">Reference proteome</keyword>
<reference evidence="2 3" key="1">
    <citation type="journal article" date="2019" name="Sci. Rep.">
        <title>Colletotrichum shisoi sp. nov., an anthracnose pathogen of Perilla frutescens in Japan: molecular phylogenetic, morphological and genomic evidence.</title>
        <authorList>
            <person name="Gan P."/>
            <person name="Tsushima A."/>
            <person name="Hiroyama R."/>
            <person name="Narusaka M."/>
            <person name="Takano Y."/>
            <person name="Narusaka Y."/>
            <person name="Kawaradani M."/>
            <person name="Damm U."/>
            <person name="Shirasu K."/>
        </authorList>
    </citation>
    <scope>NUCLEOTIDE SEQUENCE [LARGE SCALE GENOMIC DNA]</scope>
    <source>
        <strain evidence="2 3">PG-2018a</strain>
    </source>
</reference>
<evidence type="ECO:0000313" key="2">
    <source>
        <dbReference type="EMBL" id="TQN70950.1"/>
    </source>
</evidence>
<feature type="region of interest" description="Disordered" evidence="1">
    <location>
        <begin position="22"/>
        <end position="44"/>
    </location>
</feature>
<evidence type="ECO:0000256" key="1">
    <source>
        <dbReference type="SAM" id="MobiDB-lite"/>
    </source>
</evidence>
<dbReference type="OrthoDB" id="540004at2759"/>
<evidence type="ECO:0000313" key="3">
    <source>
        <dbReference type="Proteomes" id="UP000326340"/>
    </source>
</evidence>